<dbReference type="GeneID" id="111126239"/>
<evidence type="ECO:0000313" key="2">
    <source>
        <dbReference type="Proteomes" id="UP000694844"/>
    </source>
</evidence>
<protein>
    <submittedName>
        <fullName evidence="3">Neurogenic locus Notch protein-like</fullName>
    </submittedName>
</protein>
<feature type="chain" id="PRO_5034054578" evidence="1">
    <location>
        <begin position="36"/>
        <end position="228"/>
    </location>
</feature>
<accession>A0A8B8DE78</accession>
<feature type="signal peptide" evidence="1">
    <location>
        <begin position="1"/>
        <end position="35"/>
    </location>
</feature>
<dbReference type="AlphaFoldDB" id="A0A8B8DE78"/>
<organism evidence="2 3">
    <name type="scientific">Crassostrea virginica</name>
    <name type="common">Eastern oyster</name>
    <dbReference type="NCBI Taxonomy" id="6565"/>
    <lineage>
        <taxon>Eukaryota</taxon>
        <taxon>Metazoa</taxon>
        <taxon>Spiralia</taxon>
        <taxon>Lophotrochozoa</taxon>
        <taxon>Mollusca</taxon>
        <taxon>Bivalvia</taxon>
        <taxon>Autobranchia</taxon>
        <taxon>Pteriomorphia</taxon>
        <taxon>Ostreida</taxon>
        <taxon>Ostreoidea</taxon>
        <taxon>Ostreidae</taxon>
        <taxon>Crassostrea</taxon>
    </lineage>
</organism>
<evidence type="ECO:0000256" key="1">
    <source>
        <dbReference type="SAM" id="SignalP"/>
    </source>
</evidence>
<dbReference type="RefSeq" id="XP_022326437.1">
    <property type="nucleotide sequence ID" value="XM_022470729.1"/>
</dbReference>
<keyword evidence="1" id="KW-0732">Signal</keyword>
<keyword evidence="2" id="KW-1185">Reference proteome</keyword>
<evidence type="ECO:0000313" key="3">
    <source>
        <dbReference type="RefSeq" id="XP_022326437.1"/>
    </source>
</evidence>
<proteinExistence type="predicted"/>
<reference evidence="3" key="1">
    <citation type="submission" date="2025-08" db="UniProtKB">
        <authorList>
            <consortium name="RefSeq"/>
        </authorList>
    </citation>
    <scope>IDENTIFICATION</scope>
    <source>
        <tissue evidence="3">Whole sample</tissue>
    </source>
</reference>
<gene>
    <name evidence="3" type="primary">LOC111126239</name>
</gene>
<dbReference type="OrthoDB" id="6475119at2759"/>
<sequence>MAGPDSSKFPPFQIMTSILCLGFALVAALTSTVDAQEEARGFPRRCSSFPIDTCPVGYTCNRDRICERVIIDPFTCRFDSECPRDYECRQRRCVPRQNCIANPWICQPFEYCNRRTGRCEVGVPDDCRTNPSICGPFQTCNLRTGRCESEVSDCRTYPCPIGQTCQYRFGRYQCVSTTPPPGPCRPWAPEDCPPGFYCSRQRVCLPDFPFGGRASGSPAAASTSGDGM</sequence>
<dbReference type="Proteomes" id="UP000694844">
    <property type="component" value="Chromosome 3"/>
</dbReference>
<dbReference type="KEGG" id="cvn:111126239"/>
<name>A0A8B8DE78_CRAVI</name>